<evidence type="ECO:0000256" key="1">
    <source>
        <dbReference type="SAM" id="Phobius"/>
    </source>
</evidence>
<dbReference type="OrthoDB" id="10006695at2"/>
<sequence>MRTETILISGTIGLILLGWVIVASEILPRRDDAPFTSQLTVHPNTSTLTSDVIAVDDTFLFERSSGHFETGFDRLQIRGNGQVKMLVHVQLSNPRSIEPRLATFTLTDDELARLGYALRSAHFAEMPDGYSTNLCDAAFLSMLVACQGKRKNVSCSDYISDELLMLDDYISQHVIAPHRDEADNAQPIPWEEVEQRFQP</sequence>
<proteinExistence type="predicted"/>
<dbReference type="RefSeq" id="WP_105328812.1">
    <property type="nucleotide sequence ID" value="NZ_PUHY01000005.1"/>
</dbReference>
<dbReference type="EMBL" id="PUHY01000005">
    <property type="protein sequence ID" value="PQO37563.1"/>
    <property type="molecule type" value="Genomic_DNA"/>
</dbReference>
<organism evidence="2 3">
    <name type="scientific">Blastopirellula marina</name>
    <dbReference type="NCBI Taxonomy" id="124"/>
    <lineage>
        <taxon>Bacteria</taxon>
        <taxon>Pseudomonadati</taxon>
        <taxon>Planctomycetota</taxon>
        <taxon>Planctomycetia</taxon>
        <taxon>Pirellulales</taxon>
        <taxon>Pirellulaceae</taxon>
        <taxon>Blastopirellula</taxon>
    </lineage>
</organism>
<accession>A0A2S8FZF2</accession>
<keyword evidence="1" id="KW-0472">Membrane</keyword>
<keyword evidence="1" id="KW-0812">Transmembrane</keyword>
<feature type="transmembrane region" description="Helical" evidence="1">
    <location>
        <begin position="6"/>
        <end position="27"/>
    </location>
</feature>
<gene>
    <name evidence="2" type="ORF">C5Y83_06355</name>
</gene>
<name>A0A2S8FZF2_9BACT</name>
<reference evidence="2 3" key="1">
    <citation type="submission" date="2018-02" db="EMBL/GenBank/DDBJ databases">
        <title>Comparative genomes isolates from brazilian mangrove.</title>
        <authorList>
            <person name="Araujo J.E."/>
            <person name="Taketani R.G."/>
            <person name="Silva M.C.P."/>
            <person name="Loureco M.V."/>
            <person name="Andreote F.D."/>
        </authorList>
    </citation>
    <scope>NUCLEOTIDE SEQUENCE [LARGE SCALE GENOMIC DNA]</scope>
    <source>
        <strain evidence="2 3">Hex-1 MGV</strain>
    </source>
</reference>
<protein>
    <submittedName>
        <fullName evidence="2">Uncharacterized protein</fullName>
    </submittedName>
</protein>
<dbReference type="AlphaFoldDB" id="A0A2S8FZF2"/>
<keyword evidence="1" id="KW-1133">Transmembrane helix</keyword>
<dbReference type="Proteomes" id="UP000238322">
    <property type="component" value="Unassembled WGS sequence"/>
</dbReference>
<evidence type="ECO:0000313" key="2">
    <source>
        <dbReference type="EMBL" id="PQO37563.1"/>
    </source>
</evidence>
<comment type="caution">
    <text evidence="2">The sequence shown here is derived from an EMBL/GenBank/DDBJ whole genome shotgun (WGS) entry which is preliminary data.</text>
</comment>
<evidence type="ECO:0000313" key="3">
    <source>
        <dbReference type="Proteomes" id="UP000238322"/>
    </source>
</evidence>